<evidence type="ECO:0000259" key="5">
    <source>
        <dbReference type="PROSITE" id="PS50977"/>
    </source>
</evidence>
<organism evidence="6 7">
    <name type="scientific">Sphaerisporangium rufum</name>
    <dbReference type="NCBI Taxonomy" id="1381558"/>
    <lineage>
        <taxon>Bacteria</taxon>
        <taxon>Bacillati</taxon>
        <taxon>Actinomycetota</taxon>
        <taxon>Actinomycetes</taxon>
        <taxon>Streptosporangiales</taxon>
        <taxon>Streptosporangiaceae</taxon>
        <taxon>Sphaerisporangium</taxon>
    </lineage>
</organism>
<dbReference type="RefSeq" id="WP_203989691.1">
    <property type="nucleotide sequence ID" value="NZ_BOOU01000059.1"/>
</dbReference>
<dbReference type="GO" id="GO:0000976">
    <property type="term" value="F:transcription cis-regulatory region binding"/>
    <property type="evidence" value="ECO:0007669"/>
    <property type="project" value="TreeGrafter"/>
</dbReference>
<gene>
    <name evidence="6" type="ORF">Sru01_46060</name>
</gene>
<keyword evidence="2 4" id="KW-0238">DNA-binding</keyword>
<comment type="caution">
    <text evidence="6">The sequence shown here is derived from an EMBL/GenBank/DDBJ whole genome shotgun (WGS) entry which is preliminary data.</text>
</comment>
<protein>
    <submittedName>
        <fullName evidence="6">TetR family transcriptional regulator</fullName>
    </submittedName>
</protein>
<keyword evidence="1" id="KW-0805">Transcription regulation</keyword>
<dbReference type="GO" id="GO:0003700">
    <property type="term" value="F:DNA-binding transcription factor activity"/>
    <property type="evidence" value="ECO:0007669"/>
    <property type="project" value="TreeGrafter"/>
</dbReference>
<proteinExistence type="predicted"/>
<dbReference type="PANTHER" id="PTHR30055">
    <property type="entry name" value="HTH-TYPE TRANSCRIPTIONAL REGULATOR RUTR"/>
    <property type="match status" value="1"/>
</dbReference>
<evidence type="ECO:0000256" key="2">
    <source>
        <dbReference type="ARBA" id="ARBA00023125"/>
    </source>
</evidence>
<dbReference type="SUPFAM" id="SSF46689">
    <property type="entry name" value="Homeodomain-like"/>
    <property type="match status" value="1"/>
</dbReference>
<evidence type="ECO:0000313" key="7">
    <source>
        <dbReference type="Proteomes" id="UP000655287"/>
    </source>
</evidence>
<evidence type="ECO:0000256" key="1">
    <source>
        <dbReference type="ARBA" id="ARBA00023015"/>
    </source>
</evidence>
<dbReference type="AlphaFoldDB" id="A0A919R4Y6"/>
<dbReference type="InterPro" id="IPR050109">
    <property type="entry name" value="HTH-type_TetR-like_transc_reg"/>
</dbReference>
<dbReference type="PRINTS" id="PR00455">
    <property type="entry name" value="HTHTETR"/>
</dbReference>
<dbReference type="InterPro" id="IPR009057">
    <property type="entry name" value="Homeodomain-like_sf"/>
</dbReference>
<dbReference type="PROSITE" id="PS50977">
    <property type="entry name" value="HTH_TETR_2"/>
    <property type="match status" value="1"/>
</dbReference>
<name>A0A919R4Y6_9ACTN</name>
<dbReference type="Gene3D" id="1.10.10.60">
    <property type="entry name" value="Homeodomain-like"/>
    <property type="match status" value="1"/>
</dbReference>
<dbReference type="Pfam" id="PF17754">
    <property type="entry name" value="TetR_C_14"/>
    <property type="match status" value="1"/>
</dbReference>
<dbReference type="PANTHER" id="PTHR30055:SF234">
    <property type="entry name" value="HTH-TYPE TRANSCRIPTIONAL REGULATOR BETI"/>
    <property type="match status" value="1"/>
</dbReference>
<evidence type="ECO:0000256" key="3">
    <source>
        <dbReference type="ARBA" id="ARBA00023163"/>
    </source>
</evidence>
<keyword evidence="3" id="KW-0804">Transcription</keyword>
<feature type="domain" description="HTH tetR-type" evidence="5">
    <location>
        <begin position="13"/>
        <end position="73"/>
    </location>
</feature>
<evidence type="ECO:0000313" key="6">
    <source>
        <dbReference type="EMBL" id="GII79624.1"/>
    </source>
</evidence>
<dbReference type="EMBL" id="BOOU01000059">
    <property type="protein sequence ID" value="GII79624.1"/>
    <property type="molecule type" value="Genomic_DNA"/>
</dbReference>
<evidence type="ECO:0000256" key="4">
    <source>
        <dbReference type="PROSITE-ProRule" id="PRU00335"/>
    </source>
</evidence>
<dbReference type="InterPro" id="IPR001647">
    <property type="entry name" value="HTH_TetR"/>
</dbReference>
<dbReference type="Gene3D" id="1.10.357.10">
    <property type="entry name" value="Tetracycline Repressor, domain 2"/>
    <property type="match status" value="1"/>
</dbReference>
<dbReference type="InterPro" id="IPR041347">
    <property type="entry name" value="MftR_C"/>
</dbReference>
<dbReference type="Proteomes" id="UP000655287">
    <property type="component" value="Unassembled WGS sequence"/>
</dbReference>
<reference evidence="6" key="1">
    <citation type="submission" date="2021-01" db="EMBL/GenBank/DDBJ databases">
        <title>Whole genome shotgun sequence of Sphaerisporangium rufum NBRC 109079.</title>
        <authorList>
            <person name="Komaki H."/>
            <person name="Tamura T."/>
        </authorList>
    </citation>
    <scope>NUCLEOTIDE SEQUENCE</scope>
    <source>
        <strain evidence="6">NBRC 109079</strain>
    </source>
</reference>
<dbReference type="Pfam" id="PF00440">
    <property type="entry name" value="TetR_N"/>
    <property type="match status" value="1"/>
</dbReference>
<sequence>MEGTPGLRERKKQQTRQLISDVATTLFVARGFDAVTVAEVAAAADVSAKTVFNYFPRKEDLFFDRMPEAEALITQAVRARPAGTGPLAALRELFIGLARDRHPLSGVGDYRRFWQVVLDSPALQARIREAMQELEELLAALLAEATGAPPGDPWCRLAGALVVTAYRTAYAVSAGRVLSGEPAEAVAADHLRLLTDAFDALDRALPGY</sequence>
<feature type="DNA-binding region" description="H-T-H motif" evidence="4">
    <location>
        <begin position="36"/>
        <end position="55"/>
    </location>
</feature>
<keyword evidence="7" id="KW-1185">Reference proteome</keyword>
<accession>A0A919R4Y6</accession>